<reference evidence="2" key="2">
    <citation type="submission" date="2021-04" db="EMBL/GenBank/DDBJ databases">
        <title>Isolation and genomic analysis of the ibuprofen-degrading bacterium Sphingomonas strain MPO218.</title>
        <authorList>
            <person name="Aulestia M."/>
            <person name="Flores A."/>
            <person name="Mangas E.L."/>
            <person name="Perez-Pulido A.J."/>
            <person name="Santero E."/>
            <person name="Camacho E.M."/>
        </authorList>
    </citation>
    <scope>NUCLEOTIDE SEQUENCE</scope>
    <source>
        <strain evidence="2">MPO218</strain>
    </source>
</reference>
<dbReference type="OMA" id="ATDGYLN"/>
<feature type="transmembrane region" description="Helical" evidence="1">
    <location>
        <begin position="320"/>
        <end position="340"/>
    </location>
</feature>
<keyword evidence="1" id="KW-1133">Transmembrane helix</keyword>
<accession>A0A975HEU2</accession>
<dbReference type="PIRSF" id="PIRSF028704">
    <property type="entry name" value="UPC028704"/>
    <property type="match status" value="1"/>
</dbReference>
<dbReference type="InterPro" id="IPR014550">
    <property type="entry name" value="UCP028704_OpgC"/>
</dbReference>
<keyword evidence="1" id="KW-0812">Transmembrane</keyword>
<dbReference type="EMBL" id="CP059319">
    <property type="protein sequence ID" value="QTH22707.1"/>
    <property type="molecule type" value="Genomic_DNA"/>
</dbReference>
<dbReference type="PANTHER" id="PTHR38592:SF3">
    <property type="entry name" value="BLL4819 PROTEIN"/>
    <property type="match status" value="1"/>
</dbReference>
<organism evidence="2 3">
    <name type="scientific">Rhizorhabdus wittichii</name>
    <dbReference type="NCBI Taxonomy" id="160791"/>
    <lineage>
        <taxon>Bacteria</taxon>
        <taxon>Pseudomonadati</taxon>
        <taxon>Pseudomonadota</taxon>
        <taxon>Alphaproteobacteria</taxon>
        <taxon>Sphingomonadales</taxon>
        <taxon>Sphingomonadaceae</taxon>
        <taxon>Rhizorhabdus</taxon>
    </lineage>
</organism>
<proteinExistence type="predicted"/>
<feature type="transmembrane region" description="Helical" evidence="1">
    <location>
        <begin position="168"/>
        <end position="190"/>
    </location>
</feature>
<feature type="transmembrane region" description="Helical" evidence="1">
    <location>
        <begin position="23"/>
        <end position="41"/>
    </location>
</feature>
<dbReference type="Proteomes" id="UP000664914">
    <property type="component" value="Chromosome"/>
</dbReference>
<evidence type="ECO:0000256" key="1">
    <source>
        <dbReference type="SAM" id="Phobius"/>
    </source>
</evidence>
<feature type="transmembrane region" description="Helical" evidence="1">
    <location>
        <begin position="282"/>
        <end position="300"/>
    </location>
</feature>
<evidence type="ECO:0000313" key="2">
    <source>
        <dbReference type="EMBL" id="QTH22707.1"/>
    </source>
</evidence>
<dbReference type="PANTHER" id="PTHR38592">
    <property type="entry name" value="BLL4819 PROTEIN"/>
    <property type="match status" value="1"/>
</dbReference>
<gene>
    <name evidence="2" type="primary">opgC</name>
    <name evidence="2" type="ORF">HRJ34_04065</name>
</gene>
<feature type="transmembrane region" description="Helical" evidence="1">
    <location>
        <begin position="139"/>
        <end position="161"/>
    </location>
</feature>
<feature type="transmembrane region" description="Helical" evidence="1">
    <location>
        <begin position="101"/>
        <end position="119"/>
    </location>
</feature>
<feature type="transmembrane region" description="Helical" evidence="1">
    <location>
        <begin position="243"/>
        <end position="262"/>
    </location>
</feature>
<protein>
    <submittedName>
        <fullName evidence="2">OpgC domain-containing protein</fullName>
    </submittedName>
</protein>
<dbReference type="RefSeq" id="WP_011951239.1">
    <property type="nucleotide sequence ID" value="NZ_CP059319.1"/>
</dbReference>
<reference evidence="2" key="1">
    <citation type="submission" date="2020-07" db="EMBL/GenBank/DDBJ databases">
        <authorList>
            <person name="Camacho E."/>
        </authorList>
    </citation>
    <scope>NUCLEOTIDE SEQUENCE</scope>
    <source>
        <strain evidence="2">MPO218</strain>
    </source>
</reference>
<feature type="transmembrane region" description="Helical" evidence="1">
    <location>
        <begin position="346"/>
        <end position="365"/>
    </location>
</feature>
<keyword evidence="1" id="KW-0472">Membrane</keyword>
<dbReference type="AlphaFoldDB" id="A0A975HEU2"/>
<sequence length="375" mass="42403">MTSSDTSPGGGPRPTRRDASIDILRGLALITITINHITGFTDRMHMVGMQFPTLTLWGFSSAAEVFFLLSGYLVGAVYFRVDRDPAIATFTDKLWRRTGKLYVYNLGLFLVLIPLALNSPDLARLSFYSYFIKGGPSTIVDFLILYIQPYCLEILVTYMVLLGTAPLFALLLRWQPIVALLVSAGLYWFAHEHAWFNVIGGSPVGDWRWNFNPASWQLVFFGAMAAGRYRLLARLERRAEGNWHWLVPPVLLFAGLTILFLAQSWFSFEVLYQSKIRIGPVRVAHALSVCWLIMSILWMWPRLQQLWPMRQCAVIGSNSLQTFVVSVALSYAAGFLWIEVWPNHDAYIALCIASVVLLGLFANGYKYWKATRPAG</sequence>
<name>A0A975HEU2_9SPHN</name>
<dbReference type="Pfam" id="PF10129">
    <property type="entry name" value="OpgC_C"/>
    <property type="match status" value="1"/>
</dbReference>
<evidence type="ECO:0000313" key="3">
    <source>
        <dbReference type="Proteomes" id="UP000664914"/>
    </source>
</evidence>
<feature type="transmembrane region" description="Helical" evidence="1">
    <location>
        <begin position="61"/>
        <end position="81"/>
    </location>
</feature>
<feature type="transmembrane region" description="Helical" evidence="1">
    <location>
        <begin position="214"/>
        <end position="231"/>
    </location>
</feature>